<dbReference type="PROSITE" id="PS51186">
    <property type="entry name" value="GNAT"/>
    <property type="match status" value="1"/>
</dbReference>
<dbReference type="Proteomes" id="UP000194143">
    <property type="component" value="Chromosome"/>
</dbReference>
<dbReference type="PANTHER" id="PTHR43792:SF1">
    <property type="entry name" value="N-ACETYLTRANSFERASE DOMAIN-CONTAINING PROTEIN"/>
    <property type="match status" value="1"/>
</dbReference>
<dbReference type="SUPFAM" id="SSF55729">
    <property type="entry name" value="Acyl-CoA N-acyltransferases (Nat)"/>
    <property type="match status" value="1"/>
</dbReference>
<reference evidence="2 3" key="1">
    <citation type="submission" date="2017-04" db="EMBL/GenBank/DDBJ databases">
        <title>Complete Genome Sequence of Bacillus thuringiensis type Strain ATCC 10792.</title>
        <authorList>
            <person name="Oh D.-H."/>
            <person name="Park B.-J."/>
            <person name="Shuai W."/>
            <person name="Chelliah R."/>
        </authorList>
    </citation>
    <scope>NUCLEOTIDE SEQUENCE [LARGE SCALE GENOMIC DNA]</scope>
    <source>
        <strain evidence="2 3">ATCC 10792</strain>
    </source>
</reference>
<dbReference type="EMBL" id="CP021061">
    <property type="protein sequence ID" value="ARP58208.1"/>
    <property type="molecule type" value="Genomic_DNA"/>
</dbReference>
<dbReference type="InterPro" id="IPR051531">
    <property type="entry name" value="N-acetyltransferase"/>
</dbReference>
<dbReference type="Gene3D" id="3.40.630.30">
    <property type="match status" value="1"/>
</dbReference>
<evidence type="ECO:0000313" key="3">
    <source>
        <dbReference type="Proteomes" id="UP000194143"/>
    </source>
</evidence>
<dbReference type="GO" id="GO:0016747">
    <property type="term" value="F:acyltransferase activity, transferring groups other than amino-acyl groups"/>
    <property type="evidence" value="ECO:0007669"/>
    <property type="project" value="InterPro"/>
</dbReference>
<dbReference type="InterPro" id="IPR000182">
    <property type="entry name" value="GNAT_dom"/>
</dbReference>
<dbReference type="PANTHER" id="PTHR43792">
    <property type="entry name" value="GNAT FAMILY, PUTATIVE (AFU_ORTHOLOGUE AFUA_3G00765)-RELATED-RELATED"/>
    <property type="match status" value="1"/>
</dbReference>
<dbReference type="Pfam" id="PF13302">
    <property type="entry name" value="Acetyltransf_3"/>
    <property type="match status" value="1"/>
</dbReference>
<name>A0A1W6WNS3_BACTU</name>
<evidence type="ECO:0000313" key="2">
    <source>
        <dbReference type="EMBL" id="ARP58208.1"/>
    </source>
</evidence>
<gene>
    <name evidence="2" type="ORF">CAB88_14515</name>
</gene>
<accession>A0A1W6WNS3</accession>
<proteinExistence type="predicted"/>
<keyword evidence="3" id="KW-1185">Reference proteome</keyword>
<feature type="domain" description="N-acetyltransferase" evidence="1">
    <location>
        <begin position="16"/>
        <end position="172"/>
    </location>
</feature>
<dbReference type="InterPro" id="IPR016181">
    <property type="entry name" value="Acyl_CoA_acyltransferase"/>
</dbReference>
<dbReference type="AlphaFoldDB" id="A0A1W6WNS3"/>
<protein>
    <submittedName>
        <fullName evidence="2">N-acetyltransferase</fullName>
    </submittedName>
</protein>
<sequence length="178" mass="20847">MMSMFEEEKVIYTKRLFMRKPIVEDINQFYNILKKDTVGKWLAKSRGMSKEETNDYIGQLILHWEQYDFGVWLLFNSETGKLLGHCGLRKVDETGAIEIMYLLDPEHWRNGYALEAAEASIKYAIETLNVTRIIARVKVANESSKKLLRKLGFIYTHEVNHSGRLLSYFELHTSSEEF</sequence>
<dbReference type="SMR" id="A0A1W6WNS3"/>
<organism evidence="2 3">
    <name type="scientific">Bacillus thuringiensis</name>
    <dbReference type="NCBI Taxonomy" id="1428"/>
    <lineage>
        <taxon>Bacteria</taxon>
        <taxon>Bacillati</taxon>
        <taxon>Bacillota</taxon>
        <taxon>Bacilli</taxon>
        <taxon>Bacillales</taxon>
        <taxon>Bacillaceae</taxon>
        <taxon>Bacillus</taxon>
        <taxon>Bacillus cereus group</taxon>
    </lineage>
</organism>
<evidence type="ECO:0000259" key="1">
    <source>
        <dbReference type="PROSITE" id="PS51186"/>
    </source>
</evidence>
<keyword evidence="2" id="KW-0808">Transferase</keyword>